<reference evidence="1 2" key="1">
    <citation type="submission" date="2018-12" db="EMBL/GenBank/DDBJ databases">
        <authorList>
            <consortium name="Pathogen Informatics"/>
        </authorList>
    </citation>
    <scope>NUCLEOTIDE SEQUENCE [LARGE SCALE GENOMIC DNA]</scope>
    <source>
        <strain evidence="1 2">NCTC10741</strain>
    </source>
</reference>
<proteinExistence type="predicted"/>
<protein>
    <submittedName>
        <fullName evidence="1">Predicted kinase</fullName>
    </submittedName>
</protein>
<accession>A0A3P8LG00</accession>
<dbReference type="Gene3D" id="3.40.50.300">
    <property type="entry name" value="P-loop containing nucleotide triphosphate hydrolases"/>
    <property type="match status" value="1"/>
</dbReference>
<evidence type="ECO:0000313" key="1">
    <source>
        <dbReference type="EMBL" id="VDR40082.1"/>
    </source>
</evidence>
<dbReference type="Pfam" id="PF13671">
    <property type="entry name" value="AAA_33"/>
    <property type="match status" value="1"/>
</dbReference>
<dbReference type="SUPFAM" id="SSF52540">
    <property type="entry name" value="P-loop containing nucleoside triphosphate hydrolases"/>
    <property type="match status" value="1"/>
</dbReference>
<dbReference type="EMBL" id="LR131273">
    <property type="protein sequence ID" value="VDR40082.1"/>
    <property type="molecule type" value="Genomic_DNA"/>
</dbReference>
<evidence type="ECO:0000313" key="2">
    <source>
        <dbReference type="Proteomes" id="UP000271626"/>
    </source>
</evidence>
<dbReference type="AlphaFoldDB" id="A0A3P8LG00"/>
<organism evidence="1 2">
    <name type="scientific">Tsukamurella paurometabola</name>
    <name type="common">Corynebacterium paurometabolum</name>
    <dbReference type="NCBI Taxonomy" id="2061"/>
    <lineage>
        <taxon>Bacteria</taxon>
        <taxon>Bacillati</taxon>
        <taxon>Actinomycetota</taxon>
        <taxon>Actinomycetes</taxon>
        <taxon>Mycobacteriales</taxon>
        <taxon>Tsukamurellaceae</taxon>
        <taxon>Tsukamurella</taxon>
    </lineage>
</organism>
<dbReference type="GO" id="GO:0016301">
    <property type="term" value="F:kinase activity"/>
    <property type="evidence" value="ECO:0007669"/>
    <property type="project" value="UniProtKB-KW"/>
</dbReference>
<dbReference type="OrthoDB" id="3819922at2"/>
<dbReference type="RefSeq" id="WP_126197109.1">
    <property type="nucleotide sequence ID" value="NZ_CP085954.1"/>
</dbReference>
<name>A0A3P8LG00_TSUPA</name>
<keyword evidence="1" id="KW-0418">Kinase</keyword>
<keyword evidence="1" id="KW-0808">Transferase</keyword>
<gene>
    <name evidence="1" type="ORF">NCTC10741_03236</name>
</gene>
<dbReference type="Proteomes" id="UP000271626">
    <property type="component" value="Chromosome"/>
</dbReference>
<sequence>MSSLILVNGAPGSGKSTIASALAAEVPMMLALDIDGLKHALGQWDTDPIAAGLRARSIALAALGEHLAAGFDVVLGQFLAREGFIEELAQVAERRSARFHEFVLDLDAETLADRLAARAAAPDRPEHAINNRLVGPDDAPDLRDAMVTVMRRRPRAVRIDATRPVADTVAAVLARLARP</sequence>
<dbReference type="InterPro" id="IPR027417">
    <property type="entry name" value="P-loop_NTPase"/>
</dbReference>